<dbReference type="InterPro" id="IPR016166">
    <property type="entry name" value="FAD-bd_PCMH"/>
</dbReference>
<sequence>MALKHLIPLLSMSLVSLAQNYTQGLEKSTGLAPCDALISVGLSNRILTASSEEYEPRIQSWWSANTRQHPWCLFQPQTTEEVSIGISTLQKAGNGAGDWHIAIRSGGHGWPGSNNIDKGVTIDLGHMNNSWYDAEHKHASIEPGAHWKDVYLNLLDKYNVTVTGGRDGDVGVGGFLLGGGISYYTGTNGLGCDTVLNYELVLANGTIIQANAQENADLFKALKGGGPNFGIVTRFDVEAMSAVELAYGHNVVSLDHSDEIMDVVVAFTEHVAERPHDHMFVLYEHSPEMNGTIILSVTANTQGDMNTTSFDDLRRIPTLSSSWDKMSLADAANASQVSSGYRSAGSTLTFLSSTSILLHAAQLHTDLVNRLTTLLGASGFLSSIILQPMPTLYSDISTSKGGSMLPPFPSNAIMWTGGVGVSGSDAQLAIAETELLAMTAELERAAKEEGVLLELQYMNYAHPGQDALGTYGESKVKFMKKVAEEVDPGYFWQERVPGGFKLNRVR</sequence>
<accession>A0ABR3R6G9</accession>
<dbReference type="InterPro" id="IPR016169">
    <property type="entry name" value="FAD-bd_PCMH_sub2"/>
</dbReference>
<dbReference type="SUPFAM" id="SSF56176">
    <property type="entry name" value="FAD-binding/transporter-associated domain-like"/>
    <property type="match status" value="1"/>
</dbReference>
<dbReference type="PROSITE" id="PS51387">
    <property type="entry name" value="FAD_PCMH"/>
    <property type="match status" value="1"/>
</dbReference>
<feature type="chain" id="PRO_5046972288" description="FAD-binding PCMH-type domain-containing protein" evidence="5">
    <location>
        <begin position="19"/>
        <end position="506"/>
    </location>
</feature>
<reference evidence="7 8" key="1">
    <citation type="submission" date="2024-02" db="EMBL/GenBank/DDBJ databases">
        <title>De novo assembly and annotation of 12 fungi associated with fruit tree decline syndrome in Ontario, Canada.</title>
        <authorList>
            <person name="Sulman M."/>
            <person name="Ellouze W."/>
            <person name="Ilyukhin E."/>
        </authorList>
    </citation>
    <scope>NUCLEOTIDE SEQUENCE [LARGE SCALE GENOMIC DNA]</scope>
    <source>
        <strain evidence="7 8">M42-189</strain>
    </source>
</reference>
<evidence type="ECO:0000256" key="2">
    <source>
        <dbReference type="ARBA" id="ARBA00022630"/>
    </source>
</evidence>
<comment type="similarity">
    <text evidence="1">Belongs to the oxygen-dependent FAD-linked oxidoreductase family.</text>
</comment>
<comment type="caution">
    <text evidence="7">The sequence shown here is derived from an EMBL/GenBank/DDBJ whole genome shotgun (WGS) entry which is preliminary data.</text>
</comment>
<dbReference type="EMBL" id="JAKJXO020000010">
    <property type="protein sequence ID" value="KAL1599868.1"/>
    <property type="molecule type" value="Genomic_DNA"/>
</dbReference>
<keyword evidence="2" id="KW-0285">Flavoprotein</keyword>
<evidence type="ECO:0000313" key="7">
    <source>
        <dbReference type="EMBL" id="KAL1599868.1"/>
    </source>
</evidence>
<dbReference type="InterPro" id="IPR006094">
    <property type="entry name" value="Oxid_FAD_bind_N"/>
</dbReference>
<evidence type="ECO:0000259" key="6">
    <source>
        <dbReference type="PROSITE" id="PS51387"/>
    </source>
</evidence>
<dbReference type="PANTHER" id="PTHR42973">
    <property type="entry name" value="BINDING OXIDOREDUCTASE, PUTATIVE (AFU_ORTHOLOGUE AFUA_1G17690)-RELATED"/>
    <property type="match status" value="1"/>
</dbReference>
<dbReference type="Proteomes" id="UP001521785">
    <property type="component" value="Unassembled WGS sequence"/>
</dbReference>
<evidence type="ECO:0000256" key="5">
    <source>
        <dbReference type="SAM" id="SignalP"/>
    </source>
</evidence>
<proteinExistence type="inferred from homology"/>
<keyword evidence="8" id="KW-1185">Reference proteome</keyword>
<dbReference type="InterPro" id="IPR050416">
    <property type="entry name" value="FAD-linked_Oxidoreductase"/>
</dbReference>
<evidence type="ECO:0000256" key="3">
    <source>
        <dbReference type="ARBA" id="ARBA00022827"/>
    </source>
</evidence>
<feature type="signal peptide" evidence="5">
    <location>
        <begin position="1"/>
        <end position="18"/>
    </location>
</feature>
<keyword evidence="3" id="KW-0274">FAD</keyword>
<gene>
    <name evidence="7" type="ORF">SLS60_007673</name>
</gene>
<name>A0ABR3R6G9_9PLEO</name>
<keyword evidence="4" id="KW-0560">Oxidoreductase</keyword>
<dbReference type="PANTHER" id="PTHR42973:SF53">
    <property type="entry name" value="FAD-BINDING PCMH-TYPE DOMAIN-CONTAINING PROTEIN-RELATED"/>
    <property type="match status" value="1"/>
</dbReference>
<protein>
    <recommendedName>
        <fullName evidence="6">FAD-binding PCMH-type domain-containing protein</fullName>
    </recommendedName>
</protein>
<feature type="domain" description="FAD-binding PCMH-type" evidence="6">
    <location>
        <begin position="66"/>
        <end position="242"/>
    </location>
</feature>
<dbReference type="Pfam" id="PF01565">
    <property type="entry name" value="FAD_binding_4"/>
    <property type="match status" value="1"/>
</dbReference>
<dbReference type="InterPro" id="IPR036318">
    <property type="entry name" value="FAD-bd_PCMH-like_sf"/>
</dbReference>
<evidence type="ECO:0000256" key="1">
    <source>
        <dbReference type="ARBA" id="ARBA00005466"/>
    </source>
</evidence>
<dbReference type="Gene3D" id="3.30.465.10">
    <property type="match status" value="1"/>
</dbReference>
<evidence type="ECO:0000256" key="4">
    <source>
        <dbReference type="ARBA" id="ARBA00023002"/>
    </source>
</evidence>
<keyword evidence="5" id="KW-0732">Signal</keyword>
<evidence type="ECO:0000313" key="8">
    <source>
        <dbReference type="Proteomes" id="UP001521785"/>
    </source>
</evidence>
<organism evidence="7 8">
    <name type="scientific">Paraconiothyrium brasiliense</name>
    <dbReference type="NCBI Taxonomy" id="300254"/>
    <lineage>
        <taxon>Eukaryota</taxon>
        <taxon>Fungi</taxon>
        <taxon>Dikarya</taxon>
        <taxon>Ascomycota</taxon>
        <taxon>Pezizomycotina</taxon>
        <taxon>Dothideomycetes</taxon>
        <taxon>Pleosporomycetidae</taxon>
        <taxon>Pleosporales</taxon>
        <taxon>Massarineae</taxon>
        <taxon>Didymosphaeriaceae</taxon>
        <taxon>Paraconiothyrium</taxon>
    </lineage>
</organism>